<evidence type="ECO:0000313" key="3">
    <source>
        <dbReference type="Proteomes" id="UP000015104"/>
    </source>
</evidence>
<dbReference type="InterPro" id="IPR032675">
    <property type="entry name" value="LRR_dom_sf"/>
</dbReference>
<dbReference type="Gene3D" id="1.20.1280.50">
    <property type="match status" value="1"/>
</dbReference>
<dbReference type="EnsemblMetazoa" id="tetur07g02230.1">
    <property type="protein sequence ID" value="tetur07g02230.1"/>
    <property type="gene ID" value="tetur07g02230"/>
</dbReference>
<dbReference type="InterPro" id="IPR001810">
    <property type="entry name" value="F-box_dom"/>
</dbReference>
<proteinExistence type="predicted"/>
<protein>
    <recommendedName>
        <fullName evidence="1">F-box domain-containing protein</fullName>
    </recommendedName>
</protein>
<dbReference type="SUPFAM" id="SSF52047">
    <property type="entry name" value="RNI-like"/>
    <property type="match status" value="1"/>
</dbReference>
<sequence>MLINELPDDCLMAIFEYVNDLDDLINCYKVCVRWTYLITERTKKAKYLQGKIQDPHQTYVYEKHRWYDDSDYSDPFRYPINHVFYQGGNPIDVTCLNTLFPNLKVSLYYYSNFFLDIVSFFGNLESLKGIIAESGNPFAENCDKLEMVSAFASELSKIRNCSRIKQLYTGDFSLNAVKRYAHDFPNLELLRTSILTKGSYHMSQVPVFEKLKILTLSTENEEEIFDGFHFMDSCPNLQSAHITMEFNRFFVDETSKLECLQDLVIIFKDDKRINRNDLIRLLMKYPNLKHLALRGARNLKDEHIKQLIHILPNLVLFDVRGCPSVTRKAAYYIQDYCKRYGRSIKFYFIRNRHEIESDWPQLSTKNEKISRGFDFMKHYFLKDNFELPHFLIPIDY</sequence>
<dbReference type="Pfam" id="PF12937">
    <property type="entry name" value="F-box-like"/>
    <property type="match status" value="1"/>
</dbReference>
<dbReference type="PANTHER" id="PTHR16134:SF119">
    <property type="entry name" value="AT02038P-RELATED"/>
    <property type="match status" value="1"/>
</dbReference>
<name>T1K8Q9_TETUR</name>
<dbReference type="EMBL" id="CAEY01001880">
    <property type="status" value="NOT_ANNOTATED_CDS"/>
    <property type="molecule type" value="Genomic_DNA"/>
</dbReference>
<organism evidence="2 3">
    <name type="scientific">Tetranychus urticae</name>
    <name type="common">Two-spotted spider mite</name>
    <dbReference type="NCBI Taxonomy" id="32264"/>
    <lineage>
        <taxon>Eukaryota</taxon>
        <taxon>Metazoa</taxon>
        <taxon>Ecdysozoa</taxon>
        <taxon>Arthropoda</taxon>
        <taxon>Chelicerata</taxon>
        <taxon>Arachnida</taxon>
        <taxon>Acari</taxon>
        <taxon>Acariformes</taxon>
        <taxon>Trombidiformes</taxon>
        <taxon>Prostigmata</taxon>
        <taxon>Eleutherengona</taxon>
        <taxon>Raphignathae</taxon>
        <taxon>Tetranychoidea</taxon>
        <taxon>Tetranychidae</taxon>
        <taxon>Tetranychus</taxon>
    </lineage>
</organism>
<dbReference type="Gene3D" id="3.80.10.10">
    <property type="entry name" value="Ribonuclease Inhibitor"/>
    <property type="match status" value="1"/>
</dbReference>
<evidence type="ECO:0000313" key="2">
    <source>
        <dbReference type="EnsemblMetazoa" id="tetur07g02230.1"/>
    </source>
</evidence>
<feature type="domain" description="F-box" evidence="1">
    <location>
        <begin position="1"/>
        <end position="48"/>
    </location>
</feature>
<accession>T1K8Q9</accession>
<dbReference type="SUPFAM" id="SSF81383">
    <property type="entry name" value="F-box domain"/>
    <property type="match status" value="1"/>
</dbReference>
<reference evidence="3" key="1">
    <citation type="submission" date="2011-08" db="EMBL/GenBank/DDBJ databases">
        <authorList>
            <person name="Rombauts S."/>
        </authorList>
    </citation>
    <scope>NUCLEOTIDE SEQUENCE</scope>
    <source>
        <strain evidence="3">London</strain>
    </source>
</reference>
<dbReference type="PROSITE" id="PS50181">
    <property type="entry name" value="FBOX"/>
    <property type="match status" value="1"/>
</dbReference>
<keyword evidence="3" id="KW-1185">Reference proteome</keyword>
<dbReference type="InterPro" id="IPR036047">
    <property type="entry name" value="F-box-like_dom_sf"/>
</dbReference>
<reference evidence="2" key="2">
    <citation type="submission" date="2015-06" db="UniProtKB">
        <authorList>
            <consortium name="EnsemblMetazoa"/>
        </authorList>
    </citation>
    <scope>IDENTIFICATION</scope>
</reference>
<dbReference type="PANTHER" id="PTHR16134">
    <property type="entry name" value="F-BOX/TPR REPEAT PROTEIN POF3"/>
    <property type="match status" value="1"/>
</dbReference>
<dbReference type="AlphaFoldDB" id="T1K8Q9"/>
<evidence type="ECO:0000259" key="1">
    <source>
        <dbReference type="PROSITE" id="PS50181"/>
    </source>
</evidence>
<dbReference type="Proteomes" id="UP000015104">
    <property type="component" value="Unassembled WGS sequence"/>
</dbReference>
<dbReference type="HOGENOM" id="CLU_029073_1_0_1"/>